<comment type="similarity">
    <text evidence="2">Belongs to the SLC12A transporter family.</text>
</comment>
<evidence type="ECO:0000259" key="9">
    <source>
        <dbReference type="Pfam" id="PF00324"/>
    </source>
</evidence>
<dbReference type="GO" id="GO:0015379">
    <property type="term" value="F:potassium:chloride symporter activity"/>
    <property type="evidence" value="ECO:0007669"/>
    <property type="project" value="TreeGrafter"/>
</dbReference>
<dbReference type="GeneID" id="80876624"/>
<feature type="transmembrane region" description="Helical" evidence="8">
    <location>
        <begin position="477"/>
        <end position="497"/>
    </location>
</feature>
<feature type="transmembrane region" description="Helical" evidence="8">
    <location>
        <begin position="369"/>
        <end position="391"/>
    </location>
</feature>
<dbReference type="Proteomes" id="UP001212411">
    <property type="component" value="Chromosome 2"/>
</dbReference>
<dbReference type="FunFam" id="1.20.1740.10:FF:000013">
    <property type="entry name" value="Solute carrier family 12 member"/>
    <property type="match status" value="1"/>
</dbReference>
<dbReference type="Pfam" id="PF00324">
    <property type="entry name" value="AA_permease"/>
    <property type="match status" value="1"/>
</dbReference>
<feature type="transmembrane region" description="Helical" evidence="8">
    <location>
        <begin position="444"/>
        <end position="465"/>
    </location>
</feature>
<evidence type="ECO:0000256" key="3">
    <source>
        <dbReference type="ARBA" id="ARBA00022448"/>
    </source>
</evidence>
<dbReference type="KEGG" id="som:SOMG_03144"/>
<feature type="transmembrane region" description="Helical" evidence="8">
    <location>
        <begin position="83"/>
        <end position="100"/>
    </location>
</feature>
<gene>
    <name evidence="11" type="primary">vhc1</name>
    <name evidence="11" type="ORF">SOMG_03144</name>
</gene>
<dbReference type="GO" id="GO:0034486">
    <property type="term" value="P:vacuolar transmembrane transport"/>
    <property type="evidence" value="ECO:0007669"/>
    <property type="project" value="TreeGrafter"/>
</dbReference>
<dbReference type="GO" id="GO:0055075">
    <property type="term" value="P:potassium ion homeostasis"/>
    <property type="evidence" value="ECO:0007669"/>
    <property type="project" value="TreeGrafter"/>
</dbReference>
<evidence type="ECO:0000256" key="7">
    <source>
        <dbReference type="SAM" id="MobiDB-lite"/>
    </source>
</evidence>
<dbReference type="AlphaFoldDB" id="A0AAF0AW08"/>
<organism evidence="11 12">
    <name type="scientific">Schizosaccharomyces osmophilus</name>
    <dbReference type="NCBI Taxonomy" id="2545709"/>
    <lineage>
        <taxon>Eukaryota</taxon>
        <taxon>Fungi</taxon>
        <taxon>Dikarya</taxon>
        <taxon>Ascomycota</taxon>
        <taxon>Taphrinomycotina</taxon>
        <taxon>Schizosaccharomycetes</taxon>
        <taxon>Schizosaccharomycetales</taxon>
        <taxon>Schizosaccharomycetaceae</taxon>
        <taxon>Schizosaccharomyces</taxon>
    </lineage>
</organism>
<evidence type="ECO:0000256" key="2">
    <source>
        <dbReference type="ARBA" id="ARBA00010593"/>
    </source>
</evidence>
<keyword evidence="6 8" id="KW-0472">Membrane</keyword>
<feature type="domain" description="Amino acid permease/ SLC12A" evidence="9">
    <location>
        <begin position="87"/>
        <end position="559"/>
    </location>
</feature>
<dbReference type="PANTHER" id="PTHR11827">
    <property type="entry name" value="SOLUTE CARRIER FAMILY 12, CATION COTRANSPORTERS"/>
    <property type="match status" value="1"/>
</dbReference>
<dbReference type="Pfam" id="PF03522">
    <property type="entry name" value="SLC12"/>
    <property type="match status" value="1"/>
</dbReference>
<keyword evidence="12" id="KW-1185">Reference proteome</keyword>
<dbReference type="InterPro" id="IPR004842">
    <property type="entry name" value="SLC12A_fam"/>
</dbReference>
<evidence type="ECO:0000256" key="6">
    <source>
        <dbReference type="ARBA" id="ARBA00023136"/>
    </source>
</evidence>
<feature type="domain" description="SLC12A transporter C-terminal" evidence="10">
    <location>
        <begin position="571"/>
        <end position="656"/>
    </location>
</feature>
<evidence type="ECO:0000256" key="5">
    <source>
        <dbReference type="ARBA" id="ARBA00022989"/>
    </source>
</evidence>
<accession>A0AAF0AW08</accession>
<comment type="subcellular location">
    <subcellularLocation>
        <location evidence="1">Membrane</location>
        <topology evidence="1">Multi-pass membrane protein</topology>
    </subcellularLocation>
</comment>
<dbReference type="InterPro" id="IPR004841">
    <property type="entry name" value="AA-permease/SLC12A_dom"/>
</dbReference>
<keyword evidence="5 8" id="KW-1133">Transmembrane helix</keyword>
<name>A0AAF0AW08_9SCHI</name>
<sequence length="1049" mass="117549">MARLLTKSTQVIDFLSDQLSRRSARHFWETQENLESSNPLLQEPPENYNSLNISDLPPLSRSVTVAENEQSGDAVKLGTFEGCFIPTTLNVLSILLYLRFPWIVGEAGVLKTLLMLVISYTIGFLTSLSISAICTNGMVRGGGAYYAVSRSIGPEMGGSIGFIFFVGQILNTGMNISGFVEPVIGLVGKNSGTILKLIPEGFWWNFAYTTVVLILCCSLCCLGSATFARASNALFILIILSTISIPISAMLVRPFKNPSLDLYFTGLKLSTFVENLRSSYTKDLNSNLQESFKSTFGVFFPATAGLLAGASMSGDLKAPSRAIPKGTLTSLFTTFLLYLTVILCIGASVTRSGLLFDMEVLEHISLHPLLIISGILASGAFSSFMGIFGAAKLLQAIARDDLIPGLFLFAKGSEQQDIPFRAIFLTYAITQLSLYWDINMLSSMITMTFLLTFGFINLACLLLRLSSTPNFRPTFSFFNRFTTGFGCALSFGIMFYIDRINAFASFLIAGLLIFVIYFTSPPKNWGDVSQGIIYHQLRKYLLHTNKTKENIKYWRPQILLLVNNPNRSENIIRFCNSLKKGSLYILGHVIVSKDFQASMEELRKQQQLWHEFILKRDIKGFVDLTVAPDEVWGIRGLISSAGLGGIRPNIAVLTFINTRYKKVDAAKHKALKDDDDSSSMRDMSDSHIAEHAILPVKWVQILEDILAGLVDVMVTYGFDRLQWPQTKGTKRYIDMFPVHMASNLESHTNRTRPLYATNLETYTMVFQLSWILHTSPEWKQGCTLRLLTIVEHENEIEAEKRSLEQLLETFRMKAEVKVLCLSLSNLDAYRYILKNEPISPEKSADIEVMLNDDPWWNDLSRHRNNSTAFSRNNIIHRKQSDFSFGPSSARQRSAPPLSIPLSFRLGQSLKQAHPFSQPSSVDDEDGAPPKAHRYYSDNTLETPYDVRSQSSNSSDDQSMENQKESPDMDANFTFNDLSSRAQYIIMNEMIKEHTKETAVLFTVLPAPHAKTYQNFTKSEQYVDDLLIFMKGLPPCGLIHSKSLTITTAL</sequence>
<evidence type="ECO:0000256" key="1">
    <source>
        <dbReference type="ARBA" id="ARBA00004141"/>
    </source>
</evidence>
<feature type="transmembrane region" description="Helical" evidence="8">
    <location>
        <begin position="328"/>
        <end position="349"/>
    </location>
</feature>
<dbReference type="EMBL" id="CP115612">
    <property type="protein sequence ID" value="WBW74161.1"/>
    <property type="molecule type" value="Genomic_DNA"/>
</dbReference>
<feature type="transmembrane region" description="Helical" evidence="8">
    <location>
        <begin position="503"/>
        <end position="520"/>
    </location>
</feature>
<evidence type="ECO:0000256" key="4">
    <source>
        <dbReference type="ARBA" id="ARBA00022692"/>
    </source>
</evidence>
<evidence type="ECO:0000313" key="11">
    <source>
        <dbReference type="EMBL" id="WBW74161.1"/>
    </source>
</evidence>
<keyword evidence="4 8" id="KW-0812">Transmembrane</keyword>
<proteinExistence type="inferred from homology"/>
<feature type="transmembrane region" description="Helical" evidence="8">
    <location>
        <begin position="296"/>
        <end position="316"/>
    </location>
</feature>
<dbReference type="PANTHER" id="PTHR11827:SF72">
    <property type="entry name" value="GH08340P"/>
    <property type="match status" value="1"/>
</dbReference>
<keyword evidence="3" id="KW-0813">Transport</keyword>
<feature type="region of interest" description="Disordered" evidence="7">
    <location>
        <begin position="912"/>
        <end position="971"/>
    </location>
</feature>
<reference evidence="11 12" key="1">
    <citation type="journal article" date="2023" name="G3 (Bethesda)">
        <title>A high-quality reference genome for the fission yeast Schizosaccharomyces osmophilus.</title>
        <authorList>
            <person name="Jia G.S."/>
            <person name="Zhang W.C."/>
            <person name="Liang Y."/>
            <person name="Liu X.H."/>
            <person name="Rhind N."/>
            <person name="Pidoux A."/>
            <person name="Brysch-Herzberg M."/>
            <person name="Du L.L."/>
        </authorList>
    </citation>
    <scope>NUCLEOTIDE SEQUENCE [LARGE SCALE GENOMIC DNA]</scope>
    <source>
        <strain evidence="11 12">CBS 15793</strain>
    </source>
</reference>
<feature type="transmembrane region" description="Helical" evidence="8">
    <location>
        <begin position="202"/>
        <end position="222"/>
    </location>
</feature>
<dbReference type="Gene3D" id="1.20.1740.10">
    <property type="entry name" value="Amino acid/polyamine transporter I"/>
    <property type="match status" value="1"/>
</dbReference>
<dbReference type="InterPro" id="IPR018491">
    <property type="entry name" value="SLC12_C"/>
</dbReference>
<evidence type="ECO:0000256" key="8">
    <source>
        <dbReference type="SAM" id="Phobius"/>
    </source>
</evidence>
<feature type="transmembrane region" description="Helical" evidence="8">
    <location>
        <begin position="234"/>
        <end position="252"/>
    </location>
</feature>
<protein>
    <submittedName>
        <fullName evidence="11">Vacuolar membrane cation-chloride cotransporter Vhc1</fullName>
    </submittedName>
</protein>
<feature type="transmembrane region" description="Helical" evidence="8">
    <location>
        <begin position="112"/>
        <end position="139"/>
    </location>
</feature>
<evidence type="ECO:0000313" key="12">
    <source>
        <dbReference type="Proteomes" id="UP001212411"/>
    </source>
</evidence>
<dbReference type="GO" id="GO:0006884">
    <property type="term" value="P:cell volume homeostasis"/>
    <property type="evidence" value="ECO:0007669"/>
    <property type="project" value="TreeGrafter"/>
</dbReference>
<dbReference type="RefSeq" id="XP_056038404.1">
    <property type="nucleotide sequence ID" value="XM_056181935.1"/>
</dbReference>
<dbReference type="GO" id="GO:0005774">
    <property type="term" value="C:vacuolar membrane"/>
    <property type="evidence" value="ECO:0007669"/>
    <property type="project" value="TreeGrafter"/>
</dbReference>
<evidence type="ECO:0000259" key="10">
    <source>
        <dbReference type="Pfam" id="PF03522"/>
    </source>
</evidence>
<dbReference type="GO" id="GO:0055064">
    <property type="term" value="P:chloride ion homeostasis"/>
    <property type="evidence" value="ECO:0007669"/>
    <property type="project" value="TreeGrafter"/>
</dbReference>